<accession>A0A813KYV9</accession>
<dbReference type="AlphaFoldDB" id="A0A813KYV9"/>
<comment type="caution">
    <text evidence="2">The sequence shown here is derived from an EMBL/GenBank/DDBJ whole genome shotgun (WGS) entry which is preliminary data.</text>
</comment>
<evidence type="ECO:0000256" key="1">
    <source>
        <dbReference type="SAM" id="MobiDB-lite"/>
    </source>
</evidence>
<proteinExistence type="predicted"/>
<feature type="non-terminal residue" evidence="2">
    <location>
        <position position="573"/>
    </location>
</feature>
<organism evidence="2 3">
    <name type="scientific">Polarella glacialis</name>
    <name type="common">Dinoflagellate</name>
    <dbReference type="NCBI Taxonomy" id="89957"/>
    <lineage>
        <taxon>Eukaryota</taxon>
        <taxon>Sar</taxon>
        <taxon>Alveolata</taxon>
        <taxon>Dinophyceae</taxon>
        <taxon>Suessiales</taxon>
        <taxon>Suessiaceae</taxon>
        <taxon>Polarella</taxon>
    </lineage>
</organism>
<feature type="region of interest" description="Disordered" evidence="1">
    <location>
        <begin position="537"/>
        <end position="573"/>
    </location>
</feature>
<dbReference type="Proteomes" id="UP000626109">
    <property type="component" value="Unassembled WGS sequence"/>
</dbReference>
<reference evidence="2" key="1">
    <citation type="submission" date="2021-02" db="EMBL/GenBank/DDBJ databases">
        <authorList>
            <person name="Dougan E. K."/>
            <person name="Rhodes N."/>
            <person name="Thang M."/>
            <person name="Chan C."/>
        </authorList>
    </citation>
    <scope>NUCLEOTIDE SEQUENCE</scope>
</reference>
<gene>
    <name evidence="2" type="ORF">PGLA2088_LOCUS38868</name>
</gene>
<dbReference type="EMBL" id="CAJNNW010032893">
    <property type="protein sequence ID" value="CAE8715976.1"/>
    <property type="molecule type" value="Genomic_DNA"/>
</dbReference>
<sequence>ALRQARAEVAALGLRPDVAEDNNWVRSVEERLAGYEQELYDVRLRVDEMPEAGDAEAAAQAAEVAAKLPEDDLEDLRRRLEWIEEQKSVGAASDKTDSRQISQVHNTVCDLVEQVSKLKKQASSWEATASSSQQQVQHLQSMIEKRQMEDSGLFRGASEVEGKLGAVCQQVADMAARLLEVEGNLDFVRENETANLGEADDAQRFAATLQAALDAHEPVPVAESSAALLSLAGSDRILPCALLLRAAAYVALAEAEDPLQSESASALLLRAQRAFRAWQGEEYLSAGGPLGTVPYGPELLKLIRRLHCRQGSGDEARCSLPLENESCNPEVVQAALGLVEEWATDRRDQNDCVAEPFVVAEVVGVVAGDGNDCTLRLLEKLDQGCSTTAPSAVVLRPEDRAASQLRRQARSQGLQGRVRILGLGPSLQDVVDEGVAVLFVNAAPGGHLEALQSAKQLLSLGQIASLVTELQNPHFVPGASDPLDIFELLVWHGYLIAPMEDPNRPFTMVGEVQQFVGDPSGLPRLRVVARLRRRQGRRWRSPAPSSGAGCLALGTGKGERPNSWAEVDESELL</sequence>
<name>A0A813KYV9_POLGL</name>
<protein>
    <submittedName>
        <fullName evidence="2">Uncharacterized protein</fullName>
    </submittedName>
</protein>
<evidence type="ECO:0000313" key="3">
    <source>
        <dbReference type="Proteomes" id="UP000626109"/>
    </source>
</evidence>
<feature type="non-terminal residue" evidence="2">
    <location>
        <position position="1"/>
    </location>
</feature>
<evidence type="ECO:0000313" key="2">
    <source>
        <dbReference type="EMBL" id="CAE8715976.1"/>
    </source>
</evidence>